<evidence type="ECO:0000313" key="1">
    <source>
        <dbReference type="EMBL" id="RKN38744.1"/>
    </source>
</evidence>
<dbReference type="GO" id="GO:0019748">
    <property type="term" value="P:secondary metabolic process"/>
    <property type="evidence" value="ECO:0007669"/>
    <property type="project" value="InterPro"/>
</dbReference>
<accession>A0A3A9YTB1</accession>
<keyword evidence="1" id="KW-0808">Transferase</keyword>
<keyword evidence="1" id="KW-0418">Kinase</keyword>
<protein>
    <submittedName>
        <fullName evidence="1">Kinase</fullName>
    </submittedName>
</protein>
<comment type="caution">
    <text evidence="1">The sequence shown here is derived from an EMBL/GenBank/DDBJ whole genome shotgun (WGS) entry which is preliminary data.</text>
</comment>
<dbReference type="GO" id="GO:0016773">
    <property type="term" value="F:phosphotransferase activity, alcohol group as acceptor"/>
    <property type="evidence" value="ECO:0007669"/>
    <property type="project" value="InterPro"/>
</dbReference>
<dbReference type="GO" id="GO:0016301">
    <property type="term" value="F:kinase activity"/>
    <property type="evidence" value="ECO:0007669"/>
    <property type="project" value="UniProtKB-KW"/>
</dbReference>
<keyword evidence="2" id="KW-1185">Reference proteome</keyword>
<dbReference type="Pfam" id="PF04655">
    <property type="entry name" value="APH_6_hur"/>
    <property type="match status" value="1"/>
</dbReference>
<sequence>MELTLPRRLVEFQQPAAEGWLAGLPELVEEVLGRWELTVERVVAPGGRHSMAVLVTDAEGRRAALKISAPDRPAAVEEAALRRWQGLGAVRVLRCAPEAGALLLERLHGETSLRALPEAKAMLEALSVARRLWVEPGAGHPFPSVAEHTARQAELGRQAAPLAGPEAAGLLAEALDLRDSLVSGAQEEGVLLHGDFRQGAVLASDAERAPWLAVGPEPLVGERAFDLARLVRDRLHDLVASPGAAAITRRRVAQLAEAVDVPADRLRAWALYRAVLSGVLSLAAGRRAEGEMLLEFATWL</sequence>
<evidence type="ECO:0000313" key="2">
    <source>
        <dbReference type="Proteomes" id="UP000272474"/>
    </source>
</evidence>
<dbReference type="Proteomes" id="UP000272474">
    <property type="component" value="Unassembled WGS sequence"/>
</dbReference>
<name>A0A3A9YTB1_9ACTN</name>
<gene>
    <name evidence="1" type="ORF">D7294_23200</name>
</gene>
<dbReference type="EMBL" id="RBAL01000016">
    <property type="protein sequence ID" value="RKN38744.1"/>
    <property type="molecule type" value="Genomic_DNA"/>
</dbReference>
<organism evidence="1 2">
    <name type="scientific">Streptomyces hoynatensis</name>
    <dbReference type="NCBI Taxonomy" id="1141874"/>
    <lineage>
        <taxon>Bacteria</taxon>
        <taxon>Bacillati</taxon>
        <taxon>Actinomycetota</taxon>
        <taxon>Actinomycetes</taxon>
        <taxon>Kitasatosporales</taxon>
        <taxon>Streptomycetaceae</taxon>
        <taxon>Streptomyces</taxon>
    </lineage>
</organism>
<proteinExistence type="predicted"/>
<dbReference type="OrthoDB" id="3638028at2"/>
<dbReference type="InterPro" id="IPR006748">
    <property type="entry name" value="NH2Glyco/OHUrea_AB-resist_kin"/>
</dbReference>
<reference evidence="1 2" key="1">
    <citation type="journal article" date="2014" name="Int. J. Syst. Evol. Microbiol.">
        <title>Streptomyces hoynatensis sp. nov., isolated from deep marine sediment.</title>
        <authorList>
            <person name="Veyisoglu A."/>
            <person name="Sahin N."/>
        </authorList>
    </citation>
    <scope>NUCLEOTIDE SEQUENCE [LARGE SCALE GENOMIC DNA]</scope>
    <source>
        <strain evidence="1 2">KCTC 29097</strain>
    </source>
</reference>
<dbReference type="SUPFAM" id="SSF56112">
    <property type="entry name" value="Protein kinase-like (PK-like)"/>
    <property type="match status" value="1"/>
</dbReference>
<dbReference type="InterPro" id="IPR011009">
    <property type="entry name" value="Kinase-like_dom_sf"/>
</dbReference>
<dbReference type="RefSeq" id="WP_120682915.1">
    <property type="nucleotide sequence ID" value="NZ_RBAL01000016.1"/>
</dbReference>
<dbReference type="AlphaFoldDB" id="A0A3A9YTB1"/>